<dbReference type="RefSeq" id="WP_254571729.1">
    <property type="nucleotide sequence ID" value="NZ_CP098502.1"/>
</dbReference>
<gene>
    <name evidence="9" type="ORF">NBH00_02230</name>
</gene>
<evidence type="ECO:0000256" key="5">
    <source>
        <dbReference type="ARBA" id="ARBA00022989"/>
    </source>
</evidence>
<keyword evidence="3" id="KW-0808">Transferase</keyword>
<evidence type="ECO:0000256" key="7">
    <source>
        <dbReference type="SAM" id="Phobius"/>
    </source>
</evidence>
<name>A0ABY5DWI6_9ACTN</name>
<feature type="transmembrane region" description="Helical" evidence="7">
    <location>
        <begin position="29"/>
        <end position="51"/>
    </location>
</feature>
<evidence type="ECO:0000256" key="4">
    <source>
        <dbReference type="ARBA" id="ARBA00022692"/>
    </source>
</evidence>
<feature type="domain" description="Bacterial sugar transferase" evidence="8">
    <location>
        <begin position="271"/>
        <end position="458"/>
    </location>
</feature>
<keyword evidence="10" id="KW-1185">Reference proteome</keyword>
<dbReference type="NCBIfam" id="TIGR03025">
    <property type="entry name" value="EPS_sugtrans"/>
    <property type="match status" value="1"/>
</dbReference>
<protein>
    <submittedName>
        <fullName evidence="9">Exopolysaccharide biosynthesis polyprenyl glycosylphosphotransferase</fullName>
    </submittedName>
</protein>
<comment type="subcellular location">
    <subcellularLocation>
        <location evidence="1">Membrane</location>
        <topology evidence="1">Multi-pass membrane protein</topology>
    </subcellularLocation>
</comment>
<feature type="transmembrane region" description="Helical" evidence="7">
    <location>
        <begin position="273"/>
        <end position="297"/>
    </location>
</feature>
<evidence type="ECO:0000313" key="9">
    <source>
        <dbReference type="EMBL" id="UTI65037.1"/>
    </source>
</evidence>
<feature type="transmembrane region" description="Helical" evidence="7">
    <location>
        <begin position="58"/>
        <end position="76"/>
    </location>
</feature>
<reference evidence="9 10" key="1">
    <citation type="submission" date="2022-06" db="EMBL/GenBank/DDBJ databases">
        <title>Paraconexibacter antarcticus.</title>
        <authorList>
            <person name="Kim C.S."/>
        </authorList>
    </citation>
    <scope>NUCLEOTIDE SEQUENCE [LARGE SCALE GENOMIC DNA]</scope>
    <source>
        <strain evidence="9 10">02-257</strain>
    </source>
</reference>
<organism evidence="9 10">
    <name type="scientific">Paraconexibacter antarcticus</name>
    <dbReference type="NCBI Taxonomy" id="2949664"/>
    <lineage>
        <taxon>Bacteria</taxon>
        <taxon>Bacillati</taxon>
        <taxon>Actinomycetota</taxon>
        <taxon>Thermoleophilia</taxon>
        <taxon>Solirubrobacterales</taxon>
        <taxon>Paraconexibacteraceae</taxon>
        <taxon>Paraconexibacter</taxon>
    </lineage>
</organism>
<evidence type="ECO:0000256" key="6">
    <source>
        <dbReference type="ARBA" id="ARBA00023136"/>
    </source>
</evidence>
<sequence>MDAGLLDAVGIAARPAPKVVLQREQRYRFALLGADVLAGLTALEVALSLVGTASPQRAALLALPLIVLLAKLHGLYDRDDLLVRKTTIEEVPRLFQHATLATLVLVLVDEPLKIGATTDTQAGLLLVLLLILTVLFRMGARRIAGAISQPERCLVLGDTASAEELFARTEGRSNIAIVGAAGLRDLRTYADLCQVIDEFEAERLIIVQGSEVPQQQTLELVRAAKVAGVRVSLLPGVLGVVGSQVEFDDVFGVTLLGVRRFGLTRSSRALKRIFDIACALPLLILASPVVLAAAIAIRRDGGSVFFRQERVGRDGRRFHIIKLRTMVVDAEHLRSALSAQNVAGEGLFKIIDDPRITKVGAILRRTHLDELPQLWNVVRGEMSLVGPRPLVAHEDAHITGLDRRRLELTPGMTGPWQILGSHRRIPMAEMVKIDYLYAASWSLWNDVKILLRTLSAVARRAGV</sequence>
<evidence type="ECO:0000256" key="3">
    <source>
        <dbReference type="ARBA" id="ARBA00022679"/>
    </source>
</evidence>
<dbReference type="InterPro" id="IPR003362">
    <property type="entry name" value="Bact_transf"/>
</dbReference>
<keyword evidence="6 7" id="KW-0472">Membrane</keyword>
<accession>A0ABY5DWI6</accession>
<dbReference type="PANTHER" id="PTHR30576">
    <property type="entry name" value="COLANIC BIOSYNTHESIS UDP-GLUCOSE LIPID CARRIER TRANSFERASE"/>
    <property type="match status" value="1"/>
</dbReference>
<evidence type="ECO:0000313" key="10">
    <source>
        <dbReference type="Proteomes" id="UP001056035"/>
    </source>
</evidence>
<dbReference type="Pfam" id="PF02397">
    <property type="entry name" value="Bac_transf"/>
    <property type="match status" value="1"/>
</dbReference>
<dbReference type="EMBL" id="CP098502">
    <property type="protein sequence ID" value="UTI65037.1"/>
    <property type="molecule type" value="Genomic_DNA"/>
</dbReference>
<dbReference type="Proteomes" id="UP001056035">
    <property type="component" value="Chromosome"/>
</dbReference>
<evidence type="ECO:0000256" key="1">
    <source>
        <dbReference type="ARBA" id="ARBA00004141"/>
    </source>
</evidence>
<keyword evidence="5 7" id="KW-1133">Transmembrane helix</keyword>
<feature type="transmembrane region" description="Helical" evidence="7">
    <location>
        <begin position="122"/>
        <end position="140"/>
    </location>
</feature>
<evidence type="ECO:0000256" key="2">
    <source>
        <dbReference type="ARBA" id="ARBA00006464"/>
    </source>
</evidence>
<dbReference type="InterPro" id="IPR017475">
    <property type="entry name" value="EPS_sugar_tfrase"/>
</dbReference>
<comment type="similarity">
    <text evidence="2">Belongs to the bacterial sugar transferase family.</text>
</comment>
<dbReference type="PANTHER" id="PTHR30576:SF10">
    <property type="entry name" value="SLL5057 PROTEIN"/>
    <property type="match status" value="1"/>
</dbReference>
<proteinExistence type="inferred from homology"/>
<keyword evidence="4 7" id="KW-0812">Transmembrane</keyword>
<evidence type="ECO:0000259" key="8">
    <source>
        <dbReference type="Pfam" id="PF02397"/>
    </source>
</evidence>